<evidence type="ECO:0000313" key="2">
    <source>
        <dbReference type="Proteomes" id="UP000054172"/>
    </source>
</evidence>
<dbReference type="EMBL" id="LIIK01000004">
    <property type="protein sequence ID" value="KQM09465.1"/>
    <property type="molecule type" value="Genomic_DNA"/>
</dbReference>
<protein>
    <submittedName>
        <fullName evidence="1">Uncharacterized protein</fullName>
    </submittedName>
</protein>
<keyword evidence="2" id="KW-1185">Reference proteome</keyword>
<accession>A0A0Q4B8U6</accession>
<evidence type="ECO:0000313" key="1">
    <source>
        <dbReference type="EMBL" id="KQM09465.1"/>
    </source>
</evidence>
<name>A0A0Q4B8U6_9BACT</name>
<sequence>MKRLTMGVALMLAGIVAYGQATKKYQLPTPQQIAQGQKKESTGDALRAIAKRMIDPAEFIDYTLNLQHVSNAIDLYEHDNGGDWLAAAQKQLGEGGKASKVYVIVPEGAYLYTPSDRSLNLVAEGDFLPKLLENKTDFAKSKILMIGVREPKELLQNRLIQQDDDLLGKKVEQQPVESPTEQKEEAEIPTHFNPGPHIIIFGASGYDFAEHSILREKKATGTVVLPK</sequence>
<dbReference type="Proteomes" id="UP000054172">
    <property type="component" value="Unassembled WGS sequence"/>
</dbReference>
<comment type="caution">
    <text evidence="1">The sequence shown here is derived from an EMBL/GenBank/DDBJ whole genome shotgun (WGS) entry which is preliminary data.</text>
</comment>
<gene>
    <name evidence="1" type="ORF">AL399_01470</name>
</gene>
<dbReference type="AlphaFoldDB" id="A0A0Q4B8U6"/>
<organism evidence="1 2">
    <name type="scientific">Candidatus [Bacteroides] periocalifornicus</name>
    <dbReference type="NCBI Taxonomy" id="1702214"/>
    <lineage>
        <taxon>Bacteria</taxon>
        <taxon>Pseudomonadati</taxon>
        <taxon>Bacteroidota</taxon>
    </lineage>
</organism>
<reference evidence="1" key="1">
    <citation type="submission" date="2015-08" db="EMBL/GenBank/DDBJ databases">
        <title>Candidatus Bacteriodes Periocalifornicus.</title>
        <authorList>
            <person name="McLean J.S."/>
            <person name="Kelley S."/>
        </authorList>
    </citation>
    <scope>NUCLEOTIDE SEQUENCE [LARGE SCALE GENOMIC DNA]</scope>
    <source>
        <strain evidence="1">12B</strain>
    </source>
</reference>
<proteinExistence type="predicted"/>
<dbReference type="PATRIC" id="fig|1702214.3.peg.1888"/>